<evidence type="ECO:0000313" key="4">
    <source>
        <dbReference type="Proteomes" id="UP000053789"/>
    </source>
</evidence>
<reference evidence="3" key="1">
    <citation type="submission" date="2015-01" db="EMBL/GenBank/DDBJ databases">
        <title>The Genome Sequence of Cladophialophora bantiana CBS 173.52.</title>
        <authorList>
            <consortium name="The Broad Institute Genomics Platform"/>
            <person name="Cuomo C."/>
            <person name="de Hoog S."/>
            <person name="Gorbushina A."/>
            <person name="Stielow B."/>
            <person name="Teixiera M."/>
            <person name="Abouelleil A."/>
            <person name="Chapman S.B."/>
            <person name="Priest M."/>
            <person name="Young S.K."/>
            <person name="Wortman J."/>
            <person name="Nusbaum C."/>
            <person name="Birren B."/>
        </authorList>
    </citation>
    <scope>NUCLEOTIDE SEQUENCE [LARGE SCALE GENOMIC DNA]</scope>
    <source>
        <strain evidence="3">CBS 173.52</strain>
    </source>
</reference>
<feature type="region of interest" description="Disordered" evidence="1">
    <location>
        <begin position="81"/>
        <end position="102"/>
    </location>
</feature>
<dbReference type="AlphaFoldDB" id="A0A0D2HQ26"/>
<gene>
    <name evidence="3" type="ORF">Z519_04103</name>
</gene>
<feature type="region of interest" description="Disordered" evidence="1">
    <location>
        <begin position="137"/>
        <end position="183"/>
    </location>
</feature>
<keyword evidence="2" id="KW-1133">Transmembrane helix</keyword>
<dbReference type="OrthoDB" id="2122308at2759"/>
<keyword evidence="2" id="KW-0472">Membrane</keyword>
<dbReference type="Proteomes" id="UP000053789">
    <property type="component" value="Unassembled WGS sequence"/>
</dbReference>
<dbReference type="VEuPathDB" id="FungiDB:Z519_04103"/>
<evidence type="ECO:0008006" key="5">
    <source>
        <dbReference type="Google" id="ProtNLM"/>
    </source>
</evidence>
<dbReference type="RefSeq" id="XP_016622187.1">
    <property type="nucleotide sequence ID" value="XM_016761849.1"/>
</dbReference>
<accession>A0A0D2HQ26</accession>
<organism evidence="3 4">
    <name type="scientific">Cladophialophora bantiana (strain ATCC 10958 / CBS 173.52 / CDC B-1940 / NIH 8579)</name>
    <name type="common">Xylohypha bantiana</name>
    <dbReference type="NCBI Taxonomy" id="1442370"/>
    <lineage>
        <taxon>Eukaryota</taxon>
        <taxon>Fungi</taxon>
        <taxon>Dikarya</taxon>
        <taxon>Ascomycota</taxon>
        <taxon>Pezizomycotina</taxon>
        <taxon>Eurotiomycetes</taxon>
        <taxon>Chaetothyriomycetidae</taxon>
        <taxon>Chaetothyriales</taxon>
        <taxon>Herpotrichiellaceae</taxon>
        <taxon>Cladophialophora</taxon>
    </lineage>
</organism>
<evidence type="ECO:0000256" key="1">
    <source>
        <dbReference type="SAM" id="MobiDB-lite"/>
    </source>
</evidence>
<feature type="compositionally biased region" description="Basic and acidic residues" evidence="1">
    <location>
        <begin position="137"/>
        <end position="151"/>
    </location>
</feature>
<dbReference type="GeneID" id="27697031"/>
<evidence type="ECO:0000313" key="3">
    <source>
        <dbReference type="EMBL" id="KIW95518.1"/>
    </source>
</evidence>
<dbReference type="EMBL" id="KN846984">
    <property type="protein sequence ID" value="KIW95518.1"/>
    <property type="molecule type" value="Genomic_DNA"/>
</dbReference>
<keyword evidence="2" id="KW-0812">Transmembrane</keyword>
<name>A0A0D2HQ26_CLAB1</name>
<protein>
    <recommendedName>
        <fullName evidence="5">Hyaluronan/mRNA-binding protein domain-containing protein</fullName>
    </recommendedName>
</protein>
<dbReference type="HOGENOM" id="CLU_109896_1_0_1"/>
<evidence type="ECO:0000256" key="2">
    <source>
        <dbReference type="SAM" id="Phobius"/>
    </source>
</evidence>
<feature type="transmembrane region" description="Helical" evidence="2">
    <location>
        <begin position="27"/>
        <end position="47"/>
    </location>
</feature>
<keyword evidence="4" id="KW-1185">Reference proteome</keyword>
<sequence length="183" mass="20281">MQWVVRASVSQLTRRVASTIHHDSDPIITLASSTVSIPSILILLSIMTRTNKGNDRNHSAIADGSALPEERLPRYFAKHGHIDADPKGVKKQGGGKGNWGREGDEIQDYDYKFTNARRRSNSSTQVLGDFKTKFETHDAEPVFEEELHGPTDEDIEKASNLSKEESIDSSTLGGSLDDEDKKM</sequence>
<proteinExistence type="predicted"/>